<dbReference type="GeneID" id="33062896"/>
<evidence type="ECO:0000313" key="12">
    <source>
        <dbReference type="Proteomes" id="UP000472573"/>
    </source>
</evidence>
<reference evidence="8 11" key="1">
    <citation type="submission" date="2017-05" db="EMBL/GenBank/DDBJ databases">
        <title>Genome sequence of Pediococcus pentosaceus strain SRCM100892.</title>
        <authorList>
            <person name="Cho S.H."/>
        </authorList>
    </citation>
    <scope>NUCLEOTIDE SEQUENCE [LARGE SCALE GENOMIC DNA]</scope>
    <source>
        <strain evidence="8 11">SRCM100892</strain>
    </source>
</reference>
<evidence type="ECO:0000256" key="1">
    <source>
        <dbReference type="ARBA" id="ARBA00004162"/>
    </source>
</evidence>
<dbReference type="InterPro" id="IPR007168">
    <property type="entry name" value="Phageshock_PspC_N"/>
</dbReference>
<name>A0A1Y0W147_PEDPE</name>
<dbReference type="Proteomes" id="UP000196118">
    <property type="component" value="Chromosome"/>
</dbReference>
<evidence type="ECO:0000256" key="5">
    <source>
        <dbReference type="ARBA" id="ARBA00023136"/>
    </source>
</evidence>
<dbReference type="Proteomes" id="UP000472573">
    <property type="component" value="Unassembled WGS sequence"/>
</dbReference>
<accession>A0A1Y0W147</accession>
<keyword evidence="5 6" id="KW-0472">Membrane</keyword>
<dbReference type="Pfam" id="PF04024">
    <property type="entry name" value="PspC"/>
    <property type="match status" value="1"/>
</dbReference>
<dbReference type="EMBL" id="WENB01000003">
    <property type="protein sequence ID" value="KAF0413347.1"/>
    <property type="molecule type" value="Genomic_DNA"/>
</dbReference>
<gene>
    <name evidence="9" type="ORF">GBO79_05170</name>
    <name evidence="10" type="ORF">ITQ90_06570</name>
    <name evidence="8" type="ORF">S100892_01934</name>
</gene>
<reference evidence="9" key="3">
    <citation type="submission" date="2019-12" db="EMBL/GenBank/DDBJ databases">
        <title>SpeciesPrimer: A bioinformatics pipeline dedicated to the design of qPCR primers for the quantification of bacterial species.</title>
        <authorList>
            <person name="Dreier M."/>
            <person name="Berthoud H."/>
            <person name="Shani N."/>
            <person name="Wechsler D."/>
            <person name="Junier P."/>
        </authorList>
    </citation>
    <scope>NUCLEOTIDE SEQUENCE</scope>
    <source>
        <strain evidence="9">FAM13073</strain>
    </source>
</reference>
<keyword evidence="4 6" id="KW-1133">Transmembrane helix</keyword>
<accession>A0A8G0ZHS6</accession>
<evidence type="ECO:0000313" key="10">
    <source>
        <dbReference type="EMBL" id="MBF7115149.1"/>
    </source>
</evidence>
<dbReference type="RefSeq" id="WP_002832677.1">
    <property type="nucleotide sequence ID" value="NZ_BJZY01000010.1"/>
</dbReference>
<evidence type="ECO:0000313" key="8">
    <source>
        <dbReference type="EMBL" id="ARW20477.1"/>
    </source>
</evidence>
<reference evidence="9 12" key="2">
    <citation type="submission" date="2019-10" db="EMBL/GenBank/DDBJ databases">
        <authorList>
            <person name="Irmler S."/>
            <person name="Berthoud H."/>
            <person name="Roetschi A."/>
            <person name="Arias E."/>
            <person name="Shani N."/>
            <person name="Wuethrich D."/>
            <person name="Bruggmann R."/>
        </authorList>
    </citation>
    <scope>NUCLEOTIDE SEQUENCE [LARGE SCALE GENOMIC DNA]</scope>
    <source>
        <strain evidence="9 12">FAM13073</strain>
    </source>
</reference>
<dbReference type="AlphaFoldDB" id="A0A1Y0W147"/>
<keyword evidence="12" id="KW-1185">Reference proteome</keyword>
<sequence length="62" mass="7069">MRNKLYKSRNDKVLSGVIGGFAEAYDFDTTLLRIIYTAVTLFTGFFPGLILYIVAMMVMPER</sequence>
<feature type="domain" description="Phage shock protein PspC N-terminal" evidence="7">
    <location>
        <begin position="4"/>
        <end position="61"/>
    </location>
</feature>
<feature type="transmembrane region" description="Helical" evidence="6">
    <location>
        <begin position="34"/>
        <end position="58"/>
    </location>
</feature>
<dbReference type="EMBL" id="CP021474">
    <property type="protein sequence ID" value="ARW20477.1"/>
    <property type="molecule type" value="Genomic_DNA"/>
</dbReference>
<dbReference type="OMA" id="FMNPLMI"/>
<proteinExistence type="predicted"/>
<dbReference type="PANTHER" id="PTHR33885:SF3">
    <property type="entry name" value="PHAGE SHOCK PROTEIN C"/>
    <property type="match status" value="1"/>
</dbReference>
<evidence type="ECO:0000313" key="11">
    <source>
        <dbReference type="Proteomes" id="UP000196118"/>
    </source>
</evidence>
<evidence type="ECO:0000256" key="2">
    <source>
        <dbReference type="ARBA" id="ARBA00022475"/>
    </source>
</evidence>
<dbReference type="Proteomes" id="UP001194632">
    <property type="component" value="Unassembled WGS sequence"/>
</dbReference>
<comment type="subcellular location">
    <subcellularLocation>
        <location evidence="1">Cell membrane</location>
        <topology evidence="1">Single-pass membrane protein</topology>
    </subcellularLocation>
</comment>
<organism evidence="8 11">
    <name type="scientific">Pediococcus pentosaceus</name>
    <dbReference type="NCBI Taxonomy" id="1255"/>
    <lineage>
        <taxon>Bacteria</taxon>
        <taxon>Bacillati</taxon>
        <taxon>Bacillota</taxon>
        <taxon>Bacilli</taxon>
        <taxon>Lactobacillales</taxon>
        <taxon>Lactobacillaceae</taxon>
        <taxon>Pediococcus</taxon>
    </lineage>
</organism>
<evidence type="ECO:0000256" key="6">
    <source>
        <dbReference type="SAM" id="Phobius"/>
    </source>
</evidence>
<dbReference type="GO" id="GO:0005886">
    <property type="term" value="C:plasma membrane"/>
    <property type="evidence" value="ECO:0007669"/>
    <property type="project" value="UniProtKB-SubCell"/>
</dbReference>
<dbReference type="PANTHER" id="PTHR33885">
    <property type="entry name" value="PHAGE SHOCK PROTEIN C"/>
    <property type="match status" value="1"/>
</dbReference>
<keyword evidence="3 6" id="KW-0812">Transmembrane</keyword>
<evidence type="ECO:0000313" key="9">
    <source>
        <dbReference type="EMBL" id="KAF0413347.1"/>
    </source>
</evidence>
<keyword evidence="2" id="KW-1003">Cell membrane</keyword>
<dbReference type="InterPro" id="IPR052027">
    <property type="entry name" value="PspC"/>
</dbReference>
<evidence type="ECO:0000256" key="3">
    <source>
        <dbReference type="ARBA" id="ARBA00022692"/>
    </source>
</evidence>
<evidence type="ECO:0000259" key="7">
    <source>
        <dbReference type="Pfam" id="PF04024"/>
    </source>
</evidence>
<reference evidence="10" key="5">
    <citation type="submission" date="2020-11" db="EMBL/GenBank/DDBJ databases">
        <title>Antibiotic susceptibility profiles of Pediococcus pentosaceus from various origins and their implications for the safety assessment of strains with food-technology applications.</title>
        <authorList>
            <person name="Shani N."/>
            <person name="Oberhaensli S."/>
            <person name="Arias E."/>
        </authorList>
    </citation>
    <scope>NUCLEOTIDE SEQUENCE</scope>
    <source>
        <strain evidence="10">FAM 24207</strain>
    </source>
</reference>
<protein>
    <submittedName>
        <fullName evidence="9">PspC domain-containing protein</fullName>
    </submittedName>
    <submittedName>
        <fullName evidence="8">Putative membrane protein YvlC</fullName>
    </submittedName>
</protein>
<reference evidence="12" key="4">
    <citation type="submission" date="2020-03" db="EMBL/GenBank/DDBJ databases">
        <title>SpeciesPrimer: A bioinformatics pipeline dedicated to the design of qPCR primers for the quantification of bacterial species.</title>
        <authorList>
            <person name="Dreier M."/>
            <person name="Berthoud H."/>
            <person name="Shani N."/>
            <person name="Wechsler D."/>
            <person name="Junier P."/>
        </authorList>
    </citation>
    <scope>NUCLEOTIDE SEQUENCE [LARGE SCALE GENOMIC DNA]</scope>
    <source>
        <strain evidence="12">FAM13073</strain>
    </source>
</reference>
<evidence type="ECO:0000256" key="4">
    <source>
        <dbReference type="ARBA" id="ARBA00022989"/>
    </source>
</evidence>
<dbReference type="EMBL" id="JADOFP010000004">
    <property type="protein sequence ID" value="MBF7115149.1"/>
    <property type="molecule type" value="Genomic_DNA"/>
</dbReference>